<evidence type="ECO:0000256" key="4">
    <source>
        <dbReference type="ARBA" id="ARBA00022695"/>
    </source>
</evidence>
<dbReference type="GO" id="GO:0000428">
    <property type="term" value="C:DNA-directed RNA polymerase complex"/>
    <property type="evidence" value="ECO:0007669"/>
    <property type="project" value="UniProtKB-KW"/>
</dbReference>
<dbReference type="GO" id="GO:0016987">
    <property type="term" value="F:sigma factor activity"/>
    <property type="evidence" value="ECO:0007669"/>
    <property type="project" value="UniProtKB-KW"/>
</dbReference>
<dbReference type="GO" id="GO:0001216">
    <property type="term" value="F:DNA-binding transcription activator activity"/>
    <property type="evidence" value="ECO:0007669"/>
    <property type="project" value="InterPro"/>
</dbReference>
<dbReference type="Gene3D" id="1.10.10.60">
    <property type="entry name" value="Homeodomain-like"/>
    <property type="match status" value="1"/>
</dbReference>
<evidence type="ECO:0000256" key="2">
    <source>
        <dbReference type="ARBA" id="ARBA00022478"/>
    </source>
</evidence>
<keyword evidence="3" id="KW-0808">Transferase</keyword>
<dbReference type="PANTHER" id="PTHR32248:SF4">
    <property type="entry name" value="RNA POLYMERASE SIGMA-54 FACTOR"/>
    <property type="match status" value="1"/>
</dbReference>
<dbReference type="InterPro" id="IPR038709">
    <property type="entry name" value="RpoN_core-bd_sf"/>
</dbReference>
<evidence type="ECO:0000256" key="1">
    <source>
        <dbReference type="ARBA" id="ARBA00008798"/>
    </source>
</evidence>
<feature type="compositionally biased region" description="Basic and acidic residues" evidence="9">
    <location>
        <begin position="62"/>
        <end position="73"/>
    </location>
</feature>
<dbReference type="InterPro" id="IPR007046">
    <property type="entry name" value="RNA_pol_sigma_54_core-bd"/>
</dbReference>
<dbReference type="KEGG" id="nall:PP769_07160"/>
<accession>A0AA96GE88</accession>
<dbReference type="PRINTS" id="PR00045">
    <property type="entry name" value="SIGMA54FCT"/>
</dbReference>
<dbReference type="Proteomes" id="UP001302719">
    <property type="component" value="Chromosome"/>
</dbReference>
<reference evidence="12 13" key="1">
    <citation type="submission" date="2023-01" db="EMBL/GenBank/DDBJ databases">
        <title>Cultivation and genomic characterization of new, ubiquitous marine nitrite-oxidizing bacteria from the Nitrospirales.</title>
        <authorList>
            <person name="Mueller A.J."/>
            <person name="Daebeler A."/>
            <person name="Herbold C.W."/>
            <person name="Kirkegaard R.H."/>
            <person name="Daims H."/>
        </authorList>
    </citation>
    <scope>NUCLEOTIDE SEQUENCE [LARGE SCALE GENOMIC DNA]</scope>
    <source>
        <strain evidence="12 13">VA</strain>
    </source>
</reference>
<dbReference type="PANTHER" id="PTHR32248">
    <property type="entry name" value="RNA POLYMERASE SIGMA-54 FACTOR"/>
    <property type="match status" value="1"/>
</dbReference>
<gene>
    <name evidence="12" type="primary">rpoN</name>
    <name evidence="12" type="ORF">PP769_07160</name>
</gene>
<dbReference type="PROSITE" id="PS50044">
    <property type="entry name" value="SIGMA54_3"/>
    <property type="match status" value="1"/>
</dbReference>
<keyword evidence="2" id="KW-0240">DNA-directed RNA polymerase</keyword>
<dbReference type="PIRSF" id="PIRSF000774">
    <property type="entry name" value="RpoN"/>
    <property type="match status" value="1"/>
</dbReference>
<dbReference type="GO" id="GO:0006352">
    <property type="term" value="P:DNA-templated transcription initiation"/>
    <property type="evidence" value="ECO:0007669"/>
    <property type="project" value="InterPro"/>
</dbReference>
<dbReference type="AlphaFoldDB" id="A0AA96GE88"/>
<evidence type="ECO:0000256" key="6">
    <source>
        <dbReference type="ARBA" id="ARBA00023082"/>
    </source>
</evidence>
<comment type="similarity">
    <text evidence="1">Belongs to the sigma-54 factor family.</text>
</comment>
<dbReference type="RefSeq" id="WP_312646292.1">
    <property type="nucleotide sequence ID" value="NZ_CP116967.1"/>
</dbReference>
<name>A0AA96GE88_9BACT</name>
<proteinExistence type="inferred from homology"/>
<dbReference type="PROSITE" id="PS00717">
    <property type="entry name" value="SIGMA54_1"/>
    <property type="match status" value="1"/>
</dbReference>
<keyword evidence="8" id="KW-0804">Transcription</keyword>
<dbReference type="NCBIfam" id="TIGR02395">
    <property type="entry name" value="rpoN_sigma"/>
    <property type="match status" value="1"/>
</dbReference>
<keyword evidence="7" id="KW-0238">DNA-binding</keyword>
<keyword evidence="4" id="KW-0548">Nucleotidyltransferase</keyword>
<evidence type="ECO:0000259" key="11">
    <source>
        <dbReference type="Pfam" id="PF04963"/>
    </source>
</evidence>
<dbReference type="GO" id="GO:0003677">
    <property type="term" value="F:DNA binding"/>
    <property type="evidence" value="ECO:0007669"/>
    <property type="project" value="UniProtKB-KW"/>
</dbReference>
<evidence type="ECO:0000256" key="8">
    <source>
        <dbReference type="ARBA" id="ARBA00023163"/>
    </source>
</evidence>
<dbReference type="Pfam" id="PF00309">
    <property type="entry name" value="Sigma54_AID"/>
    <property type="match status" value="1"/>
</dbReference>
<dbReference type="InterPro" id="IPR000394">
    <property type="entry name" value="RNA_pol_sigma_54"/>
</dbReference>
<keyword evidence="5" id="KW-0805">Transcription regulation</keyword>
<evidence type="ECO:0000256" key="9">
    <source>
        <dbReference type="SAM" id="MobiDB-lite"/>
    </source>
</evidence>
<feature type="domain" description="RNA polymerase sigma factor 54 DNA-binding" evidence="10">
    <location>
        <begin position="342"/>
        <end position="502"/>
    </location>
</feature>
<evidence type="ECO:0000313" key="13">
    <source>
        <dbReference type="Proteomes" id="UP001302719"/>
    </source>
</evidence>
<feature type="region of interest" description="Disordered" evidence="9">
    <location>
        <begin position="57"/>
        <end position="101"/>
    </location>
</feature>
<evidence type="ECO:0000256" key="5">
    <source>
        <dbReference type="ARBA" id="ARBA00023015"/>
    </source>
</evidence>
<evidence type="ECO:0000313" key="12">
    <source>
        <dbReference type="EMBL" id="WNM59527.1"/>
    </source>
</evidence>
<evidence type="ECO:0000256" key="7">
    <source>
        <dbReference type="ARBA" id="ARBA00023125"/>
    </source>
</evidence>
<dbReference type="InterPro" id="IPR007634">
    <property type="entry name" value="RNA_pol_sigma_54_DNA-bd"/>
</dbReference>
<dbReference type="NCBIfam" id="NF009118">
    <property type="entry name" value="PRK12469.1"/>
    <property type="match status" value="1"/>
</dbReference>
<dbReference type="Pfam" id="PF04963">
    <property type="entry name" value="Sigma54_CBD"/>
    <property type="match status" value="1"/>
</dbReference>
<protein>
    <submittedName>
        <fullName evidence="12">RNA polymerase factor sigma-54</fullName>
    </submittedName>
</protein>
<feature type="domain" description="RNA polymerase sigma factor 54 core-binding" evidence="11">
    <location>
        <begin position="126"/>
        <end position="326"/>
    </location>
</feature>
<sequence length="505" mass="57445">MDLRLDLRLSQKLVMTPQLQQAIKLLQLSRLELQQVLAQHLVENPLLEDLALESLEEEASVGEEHSEPAKVSDAESEASGEGAEIQPTVKEGEPLSSEEWDNILGNDWRPAQRDEAYSGDEEFPSYEQTLTKPTSLEEHLDWQLRLSSLAGDDRDIGRMIIGNLDEDGYMRVPLPELAEDAKCSVEHVEEVLRQIQQFDPPGVAARDLAECLLIQLDHLQHDETEFTSHLHTAVPMNVVAAILKDHLVDLQKKRYLSVAKTLNVTLDEVYEAVRVIESLEPKPGRPYFSDSNSIIIPDVYVVKYEGEWVVLLNDDGLPRLRISPYYRRLLSHSGEDAGNTKNYLEEKLKGAQWIIRSIDQRNKTIVKVVKSLVKFQEAFLEKGVQYLRPLVLKQVAEDVGMHESTISRVTTNKYLHCPQGILELKFFFNAGIQRADNRGEDMSSVTVREMIREMVAQEDAANPLKDQEIVSRLRHKNILIARRTVAKYRAELHIASASQRKRIPT</sequence>
<evidence type="ECO:0000259" key="10">
    <source>
        <dbReference type="Pfam" id="PF04552"/>
    </source>
</evidence>
<dbReference type="Pfam" id="PF04552">
    <property type="entry name" value="Sigma54_DBD"/>
    <property type="match status" value="1"/>
</dbReference>
<dbReference type="Gene3D" id="1.10.10.1330">
    <property type="entry name" value="RNA polymerase sigma-54 factor, core-binding domain"/>
    <property type="match status" value="1"/>
</dbReference>
<dbReference type="EMBL" id="CP116967">
    <property type="protein sequence ID" value="WNM59527.1"/>
    <property type="molecule type" value="Genomic_DNA"/>
</dbReference>
<dbReference type="PROSITE" id="PS00718">
    <property type="entry name" value="SIGMA54_2"/>
    <property type="match status" value="1"/>
</dbReference>
<keyword evidence="13" id="KW-1185">Reference proteome</keyword>
<dbReference type="GO" id="GO:0016779">
    <property type="term" value="F:nucleotidyltransferase activity"/>
    <property type="evidence" value="ECO:0007669"/>
    <property type="project" value="UniProtKB-KW"/>
</dbReference>
<evidence type="ECO:0000256" key="3">
    <source>
        <dbReference type="ARBA" id="ARBA00022679"/>
    </source>
</evidence>
<keyword evidence="6" id="KW-0731">Sigma factor</keyword>
<organism evidence="12 13">
    <name type="scientific">Candidatus Nitrospira allomarina</name>
    <dbReference type="NCBI Taxonomy" id="3020900"/>
    <lineage>
        <taxon>Bacteria</taxon>
        <taxon>Pseudomonadati</taxon>
        <taxon>Nitrospirota</taxon>
        <taxon>Nitrospiria</taxon>
        <taxon>Nitrospirales</taxon>
        <taxon>Nitrospiraceae</taxon>
        <taxon>Nitrospira</taxon>
    </lineage>
</organism>